<evidence type="ECO:0000313" key="5">
    <source>
        <dbReference type="Proteomes" id="UP000777438"/>
    </source>
</evidence>
<feature type="coiled-coil region" evidence="1">
    <location>
        <begin position="97"/>
        <end position="124"/>
    </location>
</feature>
<dbReference type="PANTHER" id="PTHR15111">
    <property type="entry name" value="RNA POLYMERASE II SUBUNIT 5-MEDIATING PROTEIN NNX3"/>
    <property type="match status" value="1"/>
</dbReference>
<feature type="compositionally biased region" description="Polar residues" evidence="2">
    <location>
        <begin position="221"/>
        <end position="231"/>
    </location>
</feature>
<dbReference type="GO" id="GO:0003714">
    <property type="term" value="F:transcription corepressor activity"/>
    <property type="evidence" value="ECO:0007669"/>
    <property type="project" value="TreeGrafter"/>
</dbReference>
<dbReference type="GO" id="GO:0000122">
    <property type="term" value="P:negative regulation of transcription by RNA polymerase II"/>
    <property type="evidence" value="ECO:0007669"/>
    <property type="project" value="TreeGrafter"/>
</dbReference>
<dbReference type="Pfam" id="PF13758">
    <property type="entry name" value="Prefoldin_3"/>
    <property type="match status" value="1"/>
</dbReference>
<feature type="region of interest" description="Disordered" evidence="2">
    <location>
        <begin position="322"/>
        <end position="341"/>
    </location>
</feature>
<dbReference type="SUPFAM" id="SSF46579">
    <property type="entry name" value="Prefoldin"/>
    <property type="match status" value="1"/>
</dbReference>
<dbReference type="Proteomes" id="UP000777438">
    <property type="component" value="Unassembled WGS sequence"/>
</dbReference>
<proteinExistence type="predicted"/>
<feature type="compositionally biased region" description="Basic and acidic residues" evidence="2">
    <location>
        <begin position="253"/>
        <end position="270"/>
    </location>
</feature>
<comment type="caution">
    <text evidence="4">The sequence shown here is derived from an EMBL/GenBank/DDBJ whole genome shotgun (WGS) entry which is preliminary data.</text>
</comment>
<name>A0A9P8WMA4_9HYPO</name>
<dbReference type="PANTHER" id="PTHR15111:SF0">
    <property type="entry name" value="UNCONVENTIONAL PREFOLDIN RPB5 INTERACTOR 1"/>
    <property type="match status" value="1"/>
</dbReference>
<dbReference type="Pfam" id="PF12927">
    <property type="entry name" value="DUF3835"/>
    <property type="match status" value="1"/>
</dbReference>
<organism evidence="4 5">
    <name type="scientific">Thelonectria olida</name>
    <dbReference type="NCBI Taxonomy" id="1576542"/>
    <lineage>
        <taxon>Eukaryota</taxon>
        <taxon>Fungi</taxon>
        <taxon>Dikarya</taxon>
        <taxon>Ascomycota</taxon>
        <taxon>Pezizomycotina</taxon>
        <taxon>Sordariomycetes</taxon>
        <taxon>Hypocreomycetidae</taxon>
        <taxon>Hypocreales</taxon>
        <taxon>Nectriaceae</taxon>
        <taxon>Thelonectria</taxon>
    </lineage>
</organism>
<accession>A0A9P8WMA4</accession>
<feature type="compositionally biased region" description="Acidic residues" evidence="2">
    <location>
        <begin position="322"/>
        <end position="332"/>
    </location>
</feature>
<feature type="region of interest" description="Disordered" evidence="2">
    <location>
        <begin position="176"/>
        <end position="283"/>
    </location>
</feature>
<feature type="compositionally biased region" description="Polar residues" evidence="2">
    <location>
        <begin position="187"/>
        <end position="197"/>
    </location>
</feature>
<reference evidence="4 5" key="1">
    <citation type="journal article" date="2021" name="Nat. Commun.">
        <title>Genetic determinants of endophytism in the Arabidopsis root mycobiome.</title>
        <authorList>
            <person name="Mesny F."/>
            <person name="Miyauchi S."/>
            <person name="Thiergart T."/>
            <person name="Pickel B."/>
            <person name="Atanasova L."/>
            <person name="Karlsson M."/>
            <person name="Huettel B."/>
            <person name="Barry K.W."/>
            <person name="Haridas S."/>
            <person name="Chen C."/>
            <person name="Bauer D."/>
            <person name="Andreopoulos W."/>
            <person name="Pangilinan J."/>
            <person name="LaButti K."/>
            <person name="Riley R."/>
            <person name="Lipzen A."/>
            <person name="Clum A."/>
            <person name="Drula E."/>
            <person name="Henrissat B."/>
            <person name="Kohler A."/>
            <person name="Grigoriev I.V."/>
            <person name="Martin F.M."/>
            <person name="Hacquard S."/>
        </authorList>
    </citation>
    <scope>NUCLEOTIDE SEQUENCE [LARGE SCALE GENOMIC DNA]</scope>
    <source>
        <strain evidence="4 5">MPI-CAGE-CH-0241</strain>
    </source>
</reference>
<feature type="region of interest" description="Disordered" evidence="2">
    <location>
        <begin position="367"/>
        <end position="503"/>
    </location>
</feature>
<protein>
    <submittedName>
        <fullName evidence="4">Prefoldin subunit-domain-containing protein</fullName>
    </submittedName>
</protein>
<dbReference type="GO" id="GO:0019212">
    <property type="term" value="F:phosphatase inhibitor activity"/>
    <property type="evidence" value="ECO:0007669"/>
    <property type="project" value="TreeGrafter"/>
</dbReference>
<gene>
    <name evidence="4" type="ORF">B0T10DRAFT_470398</name>
</gene>
<evidence type="ECO:0000259" key="3">
    <source>
        <dbReference type="Pfam" id="PF12927"/>
    </source>
</evidence>
<feature type="compositionally biased region" description="Basic and acidic residues" evidence="2">
    <location>
        <begin position="563"/>
        <end position="572"/>
    </location>
</feature>
<dbReference type="InterPro" id="IPR039553">
    <property type="entry name" value="Prefoldin-like"/>
</dbReference>
<dbReference type="EMBL" id="JAGPYM010000001">
    <property type="protein sequence ID" value="KAH6900374.1"/>
    <property type="molecule type" value="Genomic_DNA"/>
</dbReference>
<feature type="compositionally biased region" description="Low complexity" evidence="2">
    <location>
        <begin position="400"/>
        <end position="413"/>
    </location>
</feature>
<dbReference type="InterPro" id="IPR024325">
    <property type="entry name" value="DUF3835"/>
</dbReference>
<feature type="compositionally biased region" description="Basic and acidic residues" evidence="2">
    <location>
        <begin position="414"/>
        <end position="428"/>
    </location>
</feature>
<keyword evidence="5" id="KW-1185">Reference proteome</keyword>
<feature type="region of interest" description="Disordered" evidence="2">
    <location>
        <begin position="563"/>
        <end position="599"/>
    </location>
</feature>
<sequence length="599" mass="66792">MSGGKDSFLDLQRHRLQLEEKVEKLQKDLQHWQTWDAEYETLKEEIDALPTADSESLGQIKETFEGELLNQREIEDIFGTKTLKSKDQIKGLLERRIDYVTQNIKTLGKQLETAENKLAAATIISQPDATDEEGQPITEIIEELDDDDNVINYRLNKPGDSIPQITEALEKAGIEDVPGTESKAKQQRPSQKVQSQDARIKETVVEEPISQSTPVKKAQEASGSASPSQKGVSFAPDTKSGDGPTPQVSRNVKRVEEIMKSAKEQEDMGNEKPIIPEDEDEDDAEMRRQMLAYNMGEVSNVVAELELMEGDTDEEDYEFDYSDEGFEDDEEDKYGRDTGSVLTDGYRQRMLELEKKLGVKSRFTAMEEAKEAARGADDDDGESSSDDERIGRIVVKRSPESSSSASKPAPSRSNIKEKQRAEVGEKKGVRFASSLDIAPSDASTAPVVEEVIEKEEPLVEPLSDIVERTGPAKVAESKPARKASRFKKTRGDGPPGPMDMPARFLDQERPIAPTGPEGTTIADTLVERETSAAPRQTGEFDDDMIHDQVADEYQRLRKKFIHREGGFLKEDESPIQPLDEAEGGREPVSRFKSARLSRQ</sequence>
<dbReference type="OrthoDB" id="21413at2759"/>
<feature type="domain" description="DUF3835" evidence="3">
    <location>
        <begin position="521"/>
        <end position="596"/>
    </location>
</feature>
<feature type="compositionally biased region" description="Basic and acidic residues" evidence="2">
    <location>
        <begin position="367"/>
        <end position="376"/>
    </location>
</feature>
<dbReference type="GO" id="GO:0003682">
    <property type="term" value="F:chromatin binding"/>
    <property type="evidence" value="ECO:0007669"/>
    <property type="project" value="TreeGrafter"/>
</dbReference>
<evidence type="ECO:0000256" key="2">
    <source>
        <dbReference type="SAM" id="MobiDB-lite"/>
    </source>
</evidence>
<dbReference type="InterPro" id="IPR052255">
    <property type="entry name" value="RNA_pol_II_subunit5-mediator"/>
</dbReference>
<keyword evidence="1" id="KW-0175">Coiled coil</keyword>
<dbReference type="AlphaFoldDB" id="A0A9P8WMA4"/>
<evidence type="ECO:0000313" key="4">
    <source>
        <dbReference type="EMBL" id="KAH6900374.1"/>
    </source>
</evidence>
<evidence type="ECO:0000256" key="1">
    <source>
        <dbReference type="SAM" id="Coils"/>
    </source>
</evidence>